<dbReference type="PANTHER" id="PTHR30547:SF0">
    <property type="entry name" value="BLR8175 PROTEIN"/>
    <property type="match status" value="1"/>
</dbReference>
<comment type="caution">
    <text evidence="2">The sequence shown here is derived from an EMBL/GenBank/DDBJ whole genome shotgun (WGS) entry which is preliminary data.</text>
</comment>
<dbReference type="EMBL" id="JAULSJ010000005">
    <property type="protein sequence ID" value="MDO3424165.1"/>
    <property type="molecule type" value="Genomic_DNA"/>
</dbReference>
<dbReference type="InterPro" id="IPR053148">
    <property type="entry name" value="PD-DEXK-like_domain"/>
</dbReference>
<accession>A0ABT8U275</accession>
<name>A0ABT8U275_9FLAO</name>
<dbReference type="Pfam" id="PF17761">
    <property type="entry name" value="DUF1016_N"/>
    <property type="match status" value="1"/>
</dbReference>
<sequence>MSDEIIHHKDYQDWTAFIANKIKLTQTQAAFKVNAELLTLYWEIGNSIIEKQKQNSWGSKIIDLLALDLVKNFPESKGFSVRNLKYMRAFAEAYP</sequence>
<evidence type="ECO:0000313" key="3">
    <source>
        <dbReference type="Proteomes" id="UP001168128"/>
    </source>
</evidence>
<dbReference type="PANTHER" id="PTHR30547">
    <property type="entry name" value="UNCHARACTERIZED PROTEIN YHCG-RELATED"/>
    <property type="match status" value="1"/>
</dbReference>
<proteinExistence type="predicted"/>
<evidence type="ECO:0000259" key="1">
    <source>
        <dbReference type="Pfam" id="PF17761"/>
    </source>
</evidence>
<gene>
    <name evidence="2" type="ORF">QWT87_04620</name>
</gene>
<organism evidence="2 3">
    <name type="scientific">Chryseobacterium urinae</name>
    <dbReference type="NCBI Taxonomy" id="3058400"/>
    <lineage>
        <taxon>Bacteria</taxon>
        <taxon>Pseudomonadati</taxon>
        <taxon>Bacteroidota</taxon>
        <taxon>Flavobacteriia</taxon>
        <taxon>Flavobacteriales</taxon>
        <taxon>Weeksellaceae</taxon>
        <taxon>Chryseobacterium group</taxon>
        <taxon>Chryseobacterium</taxon>
    </lineage>
</organism>
<protein>
    <submittedName>
        <fullName evidence="2">DUF1016 N-terminal domain-containing protein</fullName>
    </submittedName>
</protein>
<dbReference type="InterPro" id="IPR041527">
    <property type="entry name" value="YhcG_N"/>
</dbReference>
<evidence type="ECO:0000313" key="2">
    <source>
        <dbReference type="EMBL" id="MDO3424165.1"/>
    </source>
</evidence>
<feature type="domain" description="YhcG N-terminal" evidence="1">
    <location>
        <begin position="18"/>
        <end position="94"/>
    </location>
</feature>
<reference evidence="2" key="1">
    <citation type="submission" date="2023-07" db="EMBL/GenBank/DDBJ databases">
        <title>AMR profile of multidrug- resistance Chryseobacterium gambrini related strain.</title>
        <authorList>
            <person name="Kirdat K."/>
            <person name="Bhatt A."/>
            <person name="Kuyare S."/>
            <person name="Yadav A."/>
        </authorList>
    </citation>
    <scope>NUCLEOTIDE SEQUENCE</scope>
    <source>
        <strain evidence="2">APV-1</strain>
    </source>
</reference>
<keyword evidence="3" id="KW-1185">Reference proteome</keyword>
<dbReference type="RefSeq" id="WP_228426242.1">
    <property type="nucleotide sequence ID" value="NZ_JAULSJ010000005.1"/>
</dbReference>
<dbReference type="Proteomes" id="UP001168128">
    <property type="component" value="Unassembled WGS sequence"/>
</dbReference>